<accession>G3MA86</accession>
<dbReference type="Proteomes" id="UP000009273">
    <property type="component" value="Segment"/>
</dbReference>
<dbReference type="EMBL" id="JN638751">
    <property type="protein sequence ID" value="AEO93604.1"/>
    <property type="molecule type" value="Genomic_DNA"/>
</dbReference>
<gene>
    <name evidence="1" type="primary">345</name>
    <name evidence="1" type="ORF">G_345</name>
</gene>
<evidence type="ECO:0000313" key="1">
    <source>
        <dbReference type="EMBL" id="AEO93604.1"/>
    </source>
</evidence>
<dbReference type="Gene3D" id="3.40.50.450">
    <property type="match status" value="1"/>
</dbReference>
<proteinExistence type="predicted"/>
<keyword evidence="2" id="KW-1185">Reference proteome</keyword>
<dbReference type="Pfam" id="PF18306">
    <property type="entry name" value="LDcluster4"/>
    <property type="match status" value="1"/>
</dbReference>
<name>G3MA86_9CAUD</name>
<dbReference type="GeneID" id="18563560"/>
<sequence>MKRLIKKSKGDSNMIGFIGYSSAQFDEEKAKEIVEEIFKSLNKNDVIVSGATNLGIPKLVYKKANELGMKTVGVMCEEGRSEELADLDELIVEGENWGDESEKFLSMISVLYKIGGGKQSTVEFKKANEMGIKTFEYEL</sequence>
<reference evidence="1 2" key="1">
    <citation type="submission" date="2011-09" db="EMBL/GenBank/DDBJ databases">
        <authorList>
            <person name="Pope W.H."/>
            <person name="Pedulla M.L."/>
            <person name="Ford M.E."/>
            <person name="Peebles C.L."/>
            <person name="Hatfull G.H."/>
            <person name="Hendrix R.W."/>
        </authorList>
    </citation>
    <scope>NUCLEOTIDE SEQUENCE [LARGE SCALE GENOMIC DNA]</scope>
    <source>
        <strain evidence="1">G</strain>
    </source>
</reference>
<protein>
    <submittedName>
        <fullName evidence="1">Gp345</fullName>
    </submittedName>
</protein>
<dbReference type="InterPro" id="IPR041164">
    <property type="entry name" value="LDcluster4"/>
</dbReference>
<evidence type="ECO:0000313" key="2">
    <source>
        <dbReference type="Proteomes" id="UP000009273"/>
    </source>
</evidence>
<organism evidence="1 2">
    <name type="scientific">Bacillus phage G</name>
    <dbReference type="NCBI Taxonomy" id="2884420"/>
    <lineage>
        <taxon>Viruses</taxon>
        <taxon>Duplodnaviria</taxon>
        <taxon>Heunggongvirae</taxon>
        <taxon>Uroviricota</taxon>
        <taxon>Caudoviricetes</taxon>
        <taxon>Donellivirus</taxon>
        <taxon>Donellivirus gee</taxon>
    </lineage>
</organism>
<dbReference type="KEGG" id="vg:18563560"/>
<dbReference type="RefSeq" id="YP_009015648.1">
    <property type="nucleotide sequence ID" value="NC_023719.1"/>
</dbReference>